<accession>A0A4S3KKG9</accession>
<proteinExistence type="predicted"/>
<reference evidence="1 2" key="1">
    <citation type="submission" date="2017-02" db="EMBL/GenBank/DDBJ databases">
        <title>Whole genome sequencing of Metallibacterium scheffleri DSM 24874 (T).</title>
        <authorList>
            <person name="Kumar S."/>
            <person name="Patil P."/>
            <person name="Patil P.B."/>
        </authorList>
    </citation>
    <scope>NUCLEOTIDE SEQUENCE [LARGE SCALE GENOMIC DNA]</scope>
    <source>
        <strain evidence="1 2">DSM 24874</strain>
    </source>
</reference>
<dbReference type="Proteomes" id="UP000307749">
    <property type="component" value="Unassembled WGS sequence"/>
</dbReference>
<dbReference type="AlphaFoldDB" id="A0A4S3KKG9"/>
<protein>
    <recommendedName>
        <fullName evidence="3">RiboL-PSP-HEPN domain-containing protein</fullName>
    </recommendedName>
</protein>
<organism evidence="1 2">
    <name type="scientific">Metallibacterium scheffleri</name>
    <dbReference type="NCBI Taxonomy" id="993689"/>
    <lineage>
        <taxon>Bacteria</taxon>
        <taxon>Pseudomonadati</taxon>
        <taxon>Pseudomonadota</taxon>
        <taxon>Gammaproteobacteria</taxon>
        <taxon>Lysobacterales</taxon>
        <taxon>Rhodanobacteraceae</taxon>
        <taxon>Metallibacterium</taxon>
    </lineage>
</organism>
<keyword evidence="2" id="KW-1185">Reference proteome</keyword>
<sequence length="154" mass="16830">MSSLDDVYCKFGEVSEAAQLLETALGNILLTVGAIDADLLENKDPEKAATLFKSINRDTLGQLLKRLHKSVDSAANIESVLTTALSERNRLAHSFYRQHNFRRNSDVGCDIMLNDLNAIHEVIITALKAVHILSGVDLDGLLPVQALPTAHVEI</sequence>
<evidence type="ECO:0008006" key="3">
    <source>
        <dbReference type="Google" id="ProtNLM"/>
    </source>
</evidence>
<dbReference type="EMBL" id="MWQO01000040">
    <property type="protein sequence ID" value="THD09313.1"/>
    <property type="molecule type" value="Genomic_DNA"/>
</dbReference>
<name>A0A4S3KKG9_9GAMM</name>
<evidence type="ECO:0000313" key="1">
    <source>
        <dbReference type="EMBL" id="THD09313.1"/>
    </source>
</evidence>
<evidence type="ECO:0000313" key="2">
    <source>
        <dbReference type="Proteomes" id="UP000307749"/>
    </source>
</evidence>
<comment type="caution">
    <text evidence="1">The sequence shown here is derived from an EMBL/GenBank/DDBJ whole genome shotgun (WGS) entry which is preliminary data.</text>
</comment>
<dbReference type="STRING" id="993689.GCA_002077135_02394"/>
<gene>
    <name evidence="1" type="ORF">B1806_11315</name>
</gene>